<dbReference type="PANTHER" id="PTHR36504:SF1">
    <property type="entry name" value="LIPOPOLYSACCHARIDE EXPORT SYSTEM PROTEIN LPTA"/>
    <property type="match status" value="1"/>
</dbReference>
<feature type="chain" id="PRO_5045125922" evidence="3">
    <location>
        <begin position="24"/>
        <end position="292"/>
    </location>
</feature>
<dbReference type="InterPro" id="IPR052037">
    <property type="entry name" value="LPS_export_LptA"/>
</dbReference>
<organism evidence="5 6">
    <name type="scientific">Candidatus Magnetaquiglobus chichijimensis</name>
    <dbReference type="NCBI Taxonomy" id="3141448"/>
    <lineage>
        <taxon>Bacteria</taxon>
        <taxon>Pseudomonadati</taxon>
        <taxon>Pseudomonadota</taxon>
        <taxon>Magnetococcia</taxon>
        <taxon>Magnetococcales</taxon>
        <taxon>Candidatus Magnetaquicoccaceae</taxon>
        <taxon>Candidatus Magnetaquiglobus</taxon>
    </lineage>
</organism>
<protein>
    <submittedName>
        <fullName evidence="5">Lipopolysaccharide export system protein LptA</fullName>
    </submittedName>
</protein>
<dbReference type="Proteomes" id="UP001628193">
    <property type="component" value="Unassembled WGS sequence"/>
</dbReference>
<accession>A0ABQ0C5X3</accession>
<keyword evidence="6" id="KW-1185">Reference proteome</keyword>
<dbReference type="RefSeq" id="WP_420904000.1">
    <property type="nucleotide sequence ID" value="NZ_BAAFGK010000002.1"/>
</dbReference>
<dbReference type="InterPro" id="IPR005653">
    <property type="entry name" value="OstA-like_N"/>
</dbReference>
<evidence type="ECO:0000256" key="1">
    <source>
        <dbReference type="ARBA" id="ARBA00022729"/>
    </source>
</evidence>
<feature type="domain" description="Organic solvent tolerance-like N-terminal" evidence="4">
    <location>
        <begin position="36"/>
        <end position="144"/>
    </location>
</feature>
<feature type="compositionally biased region" description="Polar residues" evidence="2">
    <location>
        <begin position="259"/>
        <end position="271"/>
    </location>
</feature>
<dbReference type="Gene3D" id="2.60.450.10">
    <property type="entry name" value="Lipopolysaccharide (LPS) transport protein A like domain"/>
    <property type="match status" value="1"/>
</dbReference>
<reference evidence="5 6" key="2">
    <citation type="submission" date="2024-09" db="EMBL/GenBank/DDBJ databases">
        <title>Draft genome sequence of Candidatus Magnetaquicoccaceae bacterium FCR-1.</title>
        <authorList>
            <person name="Shimoshige H."/>
            <person name="Shimamura S."/>
            <person name="Taoka A."/>
            <person name="Kobayashi H."/>
            <person name="Maekawa T."/>
        </authorList>
    </citation>
    <scope>NUCLEOTIDE SEQUENCE [LARGE SCALE GENOMIC DNA]</scope>
    <source>
        <strain evidence="5 6">FCR-1</strain>
    </source>
</reference>
<evidence type="ECO:0000313" key="5">
    <source>
        <dbReference type="EMBL" id="GAB0056287.1"/>
    </source>
</evidence>
<evidence type="ECO:0000256" key="3">
    <source>
        <dbReference type="SAM" id="SignalP"/>
    </source>
</evidence>
<dbReference type="Pfam" id="PF03968">
    <property type="entry name" value="LptD_N"/>
    <property type="match status" value="1"/>
</dbReference>
<feature type="signal peptide" evidence="3">
    <location>
        <begin position="1"/>
        <end position="23"/>
    </location>
</feature>
<comment type="caution">
    <text evidence="5">The sequence shown here is derived from an EMBL/GenBank/DDBJ whole genome shotgun (WGS) entry which is preliminary data.</text>
</comment>
<reference evidence="5 6" key="1">
    <citation type="submission" date="2024-05" db="EMBL/GenBank/DDBJ databases">
        <authorList>
            <consortium name="Candidatus Magnetaquicoccaceae bacterium FCR-1 genome sequencing consortium"/>
            <person name="Shimoshige H."/>
            <person name="Shimamura S."/>
            <person name="Taoka A."/>
            <person name="Kobayashi H."/>
            <person name="Maekawa T."/>
        </authorList>
    </citation>
    <scope>NUCLEOTIDE SEQUENCE [LARGE SCALE GENOMIC DNA]</scope>
    <source>
        <strain evidence="5 6">FCR-1</strain>
    </source>
</reference>
<feature type="compositionally biased region" description="Basic residues" evidence="2">
    <location>
        <begin position="279"/>
        <end position="292"/>
    </location>
</feature>
<evidence type="ECO:0000313" key="6">
    <source>
        <dbReference type="Proteomes" id="UP001628193"/>
    </source>
</evidence>
<evidence type="ECO:0000256" key="2">
    <source>
        <dbReference type="SAM" id="MobiDB-lite"/>
    </source>
</evidence>
<feature type="compositionally biased region" description="Low complexity" evidence="2">
    <location>
        <begin position="211"/>
        <end position="222"/>
    </location>
</feature>
<dbReference type="PANTHER" id="PTHR36504">
    <property type="entry name" value="LIPOPOLYSACCHARIDE EXPORT SYSTEM PROTEIN LPTA"/>
    <property type="match status" value="1"/>
</dbReference>
<keyword evidence="1 3" id="KW-0732">Signal</keyword>
<gene>
    <name evidence="5" type="primary">lptA</name>
    <name evidence="5" type="ORF">SIID45300_00593</name>
</gene>
<sequence>MKPRILAGWMLALLALTTTETVAAPQASPRMLALSITSDRLEMDDKNQVAIFSGHVVADDGRMRLTSEKMTVRYDKRMKGNGGVREVKAEGRVTIQQERDHGTADVALYQVDKRVVELIGNERDATVRRGDDQLTGKRILVTLNPQQRIDKVSVQGAENRRVSARITPSGVISQDGGPPRVEKSPAAAETGGAESHPASGPAMAREKITLPAPGHPVAPAGGKNATGEGRGQTTPAAPLPAASRENGDPRPNRLPESAATPQEVENGSPTTELEPPSPKPRRRVLQPPAARR</sequence>
<evidence type="ECO:0000259" key="4">
    <source>
        <dbReference type="Pfam" id="PF03968"/>
    </source>
</evidence>
<proteinExistence type="predicted"/>
<name>A0ABQ0C5X3_9PROT</name>
<feature type="region of interest" description="Disordered" evidence="2">
    <location>
        <begin position="152"/>
        <end position="292"/>
    </location>
</feature>
<dbReference type="EMBL" id="BAAFGK010000002">
    <property type="protein sequence ID" value="GAB0056287.1"/>
    <property type="molecule type" value="Genomic_DNA"/>
</dbReference>